<dbReference type="SUPFAM" id="SSF82714">
    <property type="entry name" value="Multidrug efflux transporter AcrB TolC docking domain, DN and DC subdomains"/>
    <property type="match status" value="2"/>
</dbReference>
<dbReference type="Gene3D" id="3.30.70.1430">
    <property type="entry name" value="Multidrug efflux transporter AcrB pore domain"/>
    <property type="match status" value="2"/>
</dbReference>
<dbReference type="PANTHER" id="PTHR32063:SF18">
    <property type="entry name" value="CATION EFFLUX SYSTEM PROTEIN"/>
    <property type="match status" value="1"/>
</dbReference>
<dbReference type="EMBL" id="LT629736">
    <property type="protein sequence ID" value="SDS55324.1"/>
    <property type="molecule type" value="Genomic_DNA"/>
</dbReference>
<keyword evidence="1" id="KW-1133">Transmembrane helix</keyword>
<sequence>MDFARYAICKPVNVWLLVLLCLVGGVFAFFEMGRLEDPEFTIKQAIVNVQYPGATALEVEQQVTEPLESAIQQMTQIKEIRSRSMPGLSEIQVEIQDQYSGDRLPQIWDELRNKLEGARGDLPPDARPPVVNDDFGDVFGAYYALTGEGLTLRELHETAKSLRLALLTTEGVGQVELAGVQEERVRVLVDEARLAALRLSPEEIVAALADADAVIDAGGVRSGELFVRVRPSGDFDTLDTLRALPVGRGQASVNLGSIATIERGYAERPRQIIRFNGEPAITLGVSGISGSNIVEVGRRVEATLETEEPNMPLGAALHPIYQQHQVVDESVNSFALNVFLSVAIVVGVLCLAMGLRAGLVIGAVLFLTVLGTLLVMWMGGIELERISLGALIIAMGMLVDNAVVVCDGVLVQRQRGLSLLQASQKTLQQTQISLLGSTIIGILAFAGIGLSQDTTGEFLFSLFYVIAVSLLLSWILALLVVPLLCQLLLKDDTQPDGDGAYSGPLYDRFRSIARFVLRFRWVTVAVLVVLTLASGLAFTKLPQSFFPPSSTPLFYVTGFLPQGTHIRETSGTAEELRSYVQGLDGVTDVSTFVGAGASRFMLTYTPEQPNSALIHLLVRVQEAPMISELVRQLNQELPTRYPSMDIAATQFLFGPNPEAKLEARISGPSIDTLRELAETGIRLLETEGQVINVRHDWRERVPTLRPLLDLDRLAEAGLTRQAIARGLAMASEGSQVSLFREDDELIPILLRATNQDRLQPDELLQRLIWSTAGNNYLPLAQVADGVEVVPQDTLIRRFDRERTIAIRAEPRDGENTNVAFERIRPLIESIDLPPGYALEWGGDYEQSSEAQGALTGSIALPYLGMMLVTVLLFARVRQPLMIWLVVPMSIIGVSLGLHLAGQSFGFMALLGLLSLTGMLVKNAVVLVDETDRQIDEQVPRMTAIVEASASRLRPVVMAAGTTVLGMVPLLFDPFFANMAVTIMGGLGFATVLTLLAVPCLYALFMRVNVEET</sequence>
<dbReference type="RefSeq" id="WP_093393260.1">
    <property type="nucleotide sequence ID" value="NZ_LT629736.1"/>
</dbReference>
<feature type="transmembrane region" description="Helical" evidence="1">
    <location>
        <begin position="955"/>
        <end position="976"/>
    </location>
</feature>
<proteinExistence type="predicted"/>
<dbReference type="PRINTS" id="PR00702">
    <property type="entry name" value="ACRIFLAVINRP"/>
</dbReference>
<evidence type="ECO:0000256" key="1">
    <source>
        <dbReference type="SAM" id="Phobius"/>
    </source>
</evidence>
<accession>A0A1H1T592</accession>
<dbReference type="Proteomes" id="UP000243207">
    <property type="component" value="Chromosome I"/>
</dbReference>
<name>A0A1H1T592_9GAMM</name>
<feature type="transmembrane region" description="Helical" evidence="1">
    <location>
        <begin position="359"/>
        <end position="380"/>
    </location>
</feature>
<dbReference type="GO" id="GO:0042910">
    <property type="term" value="F:xenobiotic transmembrane transporter activity"/>
    <property type="evidence" value="ECO:0007669"/>
    <property type="project" value="TreeGrafter"/>
</dbReference>
<keyword evidence="3" id="KW-1185">Reference proteome</keyword>
<dbReference type="SUPFAM" id="SSF82693">
    <property type="entry name" value="Multidrug efflux transporter AcrB pore domain, PN1, PN2, PC1 and PC2 subdomains"/>
    <property type="match status" value="2"/>
</dbReference>
<dbReference type="Gene3D" id="3.30.2090.10">
    <property type="entry name" value="Multidrug efflux transporter AcrB TolC docking domain, DN and DC subdomains"/>
    <property type="match status" value="2"/>
</dbReference>
<gene>
    <name evidence="2" type="ORF">SAMN05216421_1735</name>
</gene>
<dbReference type="Gene3D" id="3.30.70.1440">
    <property type="entry name" value="Multidrug efflux transporter AcrB pore domain"/>
    <property type="match status" value="1"/>
</dbReference>
<feature type="transmembrane region" description="Helical" evidence="1">
    <location>
        <begin position="12"/>
        <end position="30"/>
    </location>
</feature>
<feature type="transmembrane region" description="Helical" evidence="1">
    <location>
        <begin position="853"/>
        <end position="873"/>
    </location>
</feature>
<dbReference type="PANTHER" id="PTHR32063">
    <property type="match status" value="1"/>
</dbReference>
<dbReference type="SUPFAM" id="SSF82866">
    <property type="entry name" value="Multidrug efflux transporter AcrB transmembrane domain"/>
    <property type="match status" value="2"/>
</dbReference>
<protein>
    <submittedName>
        <fullName evidence="2">Multidrug efflux pump subunit AcrB</fullName>
    </submittedName>
</protein>
<feature type="transmembrane region" description="Helical" evidence="1">
    <location>
        <begin position="982"/>
        <end position="1004"/>
    </location>
</feature>
<feature type="transmembrane region" description="Helical" evidence="1">
    <location>
        <begin position="432"/>
        <end position="450"/>
    </location>
</feature>
<keyword evidence="1" id="KW-0812">Transmembrane</keyword>
<feature type="transmembrane region" description="Helical" evidence="1">
    <location>
        <begin position="462"/>
        <end position="485"/>
    </location>
</feature>
<reference evidence="3" key="1">
    <citation type="submission" date="2016-10" db="EMBL/GenBank/DDBJ databases">
        <authorList>
            <person name="Varghese N."/>
            <person name="Submissions S."/>
        </authorList>
    </citation>
    <scope>NUCLEOTIDE SEQUENCE [LARGE SCALE GENOMIC DNA]</scope>
    <source>
        <strain evidence="3">NRRL B-51270</strain>
    </source>
</reference>
<feature type="transmembrane region" description="Helical" evidence="1">
    <location>
        <begin position="519"/>
        <end position="538"/>
    </location>
</feature>
<feature type="transmembrane region" description="Helical" evidence="1">
    <location>
        <begin position="386"/>
        <end position="411"/>
    </location>
</feature>
<feature type="transmembrane region" description="Helical" evidence="1">
    <location>
        <begin position="880"/>
        <end position="900"/>
    </location>
</feature>
<evidence type="ECO:0000313" key="2">
    <source>
        <dbReference type="EMBL" id="SDS55324.1"/>
    </source>
</evidence>
<dbReference type="GO" id="GO:0005886">
    <property type="term" value="C:plasma membrane"/>
    <property type="evidence" value="ECO:0007669"/>
    <property type="project" value="TreeGrafter"/>
</dbReference>
<evidence type="ECO:0000313" key="3">
    <source>
        <dbReference type="Proteomes" id="UP000243207"/>
    </source>
</evidence>
<feature type="transmembrane region" description="Helical" evidence="1">
    <location>
        <begin position="334"/>
        <end position="352"/>
    </location>
</feature>
<feature type="transmembrane region" description="Helical" evidence="1">
    <location>
        <begin position="906"/>
        <end position="927"/>
    </location>
</feature>
<dbReference type="AlphaFoldDB" id="A0A1H1T592"/>
<dbReference type="InterPro" id="IPR001036">
    <property type="entry name" value="Acrflvin-R"/>
</dbReference>
<dbReference type="OrthoDB" id="9757940at2"/>
<dbReference type="InterPro" id="IPR027463">
    <property type="entry name" value="AcrB_DN_DC_subdom"/>
</dbReference>
<keyword evidence="1" id="KW-0472">Membrane</keyword>
<organism evidence="2 3">
    <name type="scientific">Halopseudomonas xinjiangensis</name>
    <dbReference type="NCBI Taxonomy" id="487184"/>
    <lineage>
        <taxon>Bacteria</taxon>
        <taxon>Pseudomonadati</taxon>
        <taxon>Pseudomonadota</taxon>
        <taxon>Gammaproteobacteria</taxon>
        <taxon>Pseudomonadales</taxon>
        <taxon>Pseudomonadaceae</taxon>
        <taxon>Halopseudomonas</taxon>
    </lineage>
</organism>
<dbReference type="STRING" id="487184.SAMN05216421_1735"/>
<dbReference type="Gene3D" id="1.20.1640.10">
    <property type="entry name" value="Multidrug efflux transporter AcrB transmembrane domain"/>
    <property type="match status" value="2"/>
</dbReference>
<dbReference type="Pfam" id="PF00873">
    <property type="entry name" value="ACR_tran"/>
    <property type="match status" value="1"/>
</dbReference>
<dbReference type="Gene3D" id="3.30.70.1320">
    <property type="entry name" value="Multidrug efflux transporter AcrB pore domain like"/>
    <property type="match status" value="1"/>
</dbReference>